<sequence>MYYNFAFSFRMTPPTMTVSTSLSLECRTTAAMGSSSAAGRMEGLSV</sequence>
<comment type="caution">
    <text evidence="1">The sequence shown here is derived from an EMBL/GenBank/DDBJ whole genome shotgun (WGS) entry which is preliminary data.</text>
</comment>
<dbReference type="AlphaFoldDB" id="A0A9P7RE73"/>
<name>A0A9P7RE73_9PEZI</name>
<evidence type="ECO:0000313" key="1">
    <source>
        <dbReference type="EMBL" id="KAG7055997.1"/>
    </source>
</evidence>
<reference evidence="1" key="1">
    <citation type="submission" date="2021-05" db="EMBL/GenBank/DDBJ databases">
        <title>Comparative genomics of three Colletotrichum scovillei strains and genetic complementation revealed genes involved fungal growth and virulence on chili pepper.</title>
        <authorList>
            <person name="Hsieh D.-K."/>
            <person name="Chuang S.-C."/>
            <person name="Chen C.-Y."/>
            <person name="Chao Y.-T."/>
            <person name="Lu M.-Y.J."/>
            <person name="Lee M.-H."/>
            <person name="Shih M.-C."/>
        </authorList>
    </citation>
    <scope>NUCLEOTIDE SEQUENCE</scope>
    <source>
        <strain evidence="1">Coll-153</strain>
    </source>
</reference>
<proteinExistence type="predicted"/>
<accession>A0A9P7RE73</accession>
<dbReference type="EMBL" id="JAESDN010000002">
    <property type="protein sequence ID" value="KAG7055997.1"/>
    <property type="molecule type" value="Genomic_DNA"/>
</dbReference>
<protein>
    <submittedName>
        <fullName evidence="1">Amidohydrolase family protein</fullName>
    </submittedName>
</protein>
<gene>
    <name evidence="1" type="ORF">JMJ77_008448</name>
</gene>
<feature type="non-terminal residue" evidence="1">
    <location>
        <position position="1"/>
    </location>
</feature>
<organism evidence="1 2">
    <name type="scientific">Colletotrichum scovillei</name>
    <dbReference type="NCBI Taxonomy" id="1209932"/>
    <lineage>
        <taxon>Eukaryota</taxon>
        <taxon>Fungi</taxon>
        <taxon>Dikarya</taxon>
        <taxon>Ascomycota</taxon>
        <taxon>Pezizomycotina</taxon>
        <taxon>Sordariomycetes</taxon>
        <taxon>Hypocreomycetidae</taxon>
        <taxon>Glomerellales</taxon>
        <taxon>Glomerellaceae</taxon>
        <taxon>Colletotrichum</taxon>
        <taxon>Colletotrichum acutatum species complex</taxon>
    </lineage>
</organism>
<dbReference type="Proteomes" id="UP000699042">
    <property type="component" value="Unassembled WGS sequence"/>
</dbReference>
<evidence type="ECO:0000313" key="2">
    <source>
        <dbReference type="Proteomes" id="UP000699042"/>
    </source>
</evidence>
<keyword evidence="2" id="KW-1185">Reference proteome</keyword>